<dbReference type="InterPro" id="IPR011989">
    <property type="entry name" value="ARM-like"/>
</dbReference>
<organism evidence="1">
    <name type="scientific">hydrothermal vent metagenome</name>
    <dbReference type="NCBI Taxonomy" id="652676"/>
    <lineage>
        <taxon>unclassified sequences</taxon>
        <taxon>metagenomes</taxon>
        <taxon>ecological metagenomes</taxon>
    </lineage>
</organism>
<dbReference type="Pfam" id="PF10098">
    <property type="entry name" value="DUF2336"/>
    <property type="match status" value="1"/>
</dbReference>
<name>A0A3B0SMK0_9ZZZZ</name>
<accession>A0A3B0SMK0</accession>
<dbReference type="EMBL" id="UOEJ01000155">
    <property type="protein sequence ID" value="VAW01929.1"/>
    <property type="molecule type" value="Genomic_DNA"/>
</dbReference>
<gene>
    <name evidence="1" type="ORF">MNBD_ALPHA01-2237</name>
</gene>
<dbReference type="InterPro" id="IPR016024">
    <property type="entry name" value="ARM-type_fold"/>
</dbReference>
<dbReference type="SUPFAM" id="SSF48371">
    <property type="entry name" value="ARM repeat"/>
    <property type="match status" value="2"/>
</dbReference>
<protein>
    <recommendedName>
        <fullName evidence="2">DUF2336 domain-containing protein</fullName>
    </recommendedName>
</protein>
<dbReference type="Gene3D" id="1.25.10.10">
    <property type="entry name" value="Leucine-rich Repeat Variant"/>
    <property type="match status" value="1"/>
</dbReference>
<sequence length="419" mass="47432">MLKNIFQRLLGESDKKYSYEEARDALEEKNNRDKSILAGHKDTKPEILYYLATDQSADVRRKIATNINTPHQANDVLVTDEDREVRQELARKIARMMPDLAEEEVTKVRERAINILERLARDQLPQVRQILSEELKTFDCVPKHIIMRLAEDDTLEVCAPVLEYSPLLSTEDLKEIIAATTVTGALTAIARRSDVDEDVSEAITSSLDIPAVSALLANDNAQIREDTLDAIIDQAREIEELHHPLVSCANLSIRAIRRIAGFVASSLVGQMIDSYKLDPDVADDLLSRVRERIKNTGVDEADKQTLEQQACHFYERGLLDDAFIENTVKNRQRELLFHCLSQMAKMPVESIRKIIKSKKARRVVALAWRCELNMRTAIKIQLEIACIPSSQVMNAKDGRDYPLSETEMSYDLALYDGGA</sequence>
<dbReference type="InterPro" id="IPR019285">
    <property type="entry name" value="DUF2336"/>
</dbReference>
<evidence type="ECO:0008006" key="2">
    <source>
        <dbReference type="Google" id="ProtNLM"/>
    </source>
</evidence>
<proteinExistence type="predicted"/>
<evidence type="ECO:0000313" key="1">
    <source>
        <dbReference type="EMBL" id="VAW01929.1"/>
    </source>
</evidence>
<reference evidence="1" key="1">
    <citation type="submission" date="2018-06" db="EMBL/GenBank/DDBJ databases">
        <authorList>
            <person name="Zhirakovskaya E."/>
        </authorList>
    </citation>
    <scope>NUCLEOTIDE SEQUENCE</scope>
</reference>
<dbReference type="AlphaFoldDB" id="A0A3B0SMK0"/>